<dbReference type="EMBL" id="JACJIQ010000013">
    <property type="protein sequence ID" value="MBA9078541.1"/>
    <property type="molecule type" value="Genomic_DNA"/>
</dbReference>
<gene>
    <name evidence="1" type="ORF">FHS90_003269</name>
</gene>
<accession>A0A839GXW0</accession>
<comment type="caution">
    <text evidence="1">The sequence shown here is derived from an EMBL/GenBank/DDBJ whole genome shotgun (WGS) entry which is preliminary data.</text>
</comment>
<dbReference type="Proteomes" id="UP000563094">
    <property type="component" value="Unassembled WGS sequence"/>
</dbReference>
<proteinExistence type="predicted"/>
<sequence>MSTTKSKYGKAILSKVGTQQFKRKKASPFLVKEKVKPVQHTWQKPVSVFGLFSEKQPKNRNLDSLYSFFLASF</sequence>
<protein>
    <submittedName>
        <fullName evidence="1">Uncharacterized protein</fullName>
    </submittedName>
</protein>
<organism evidence="1 2">
    <name type="scientific">Rufibacter quisquiliarum</name>
    <dbReference type="NCBI Taxonomy" id="1549639"/>
    <lineage>
        <taxon>Bacteria</taxon>
        <taxon>Pseudomonadati</taxon>
        <taxon>Bacteroidota</taxon>
        <taxon>Cytophagia</taxon>
        <taxon>Cytophagales</taxon>
        <taxon>Hymenobacteraceae</taxon>
        <taxon>Rufibacter</taxon>
    </lineage>
</organism>
<evidence type="ECO:0000313" key="2">
    <source>
        <dbReference type="Proteomes" id="UP000563094"/>
    </source>
</evidence>
<dbReference type="RefSeq" id="WP_182513719.1">
    <property type="nucleotide sequence ID" value="NZ_JACJIQ010000013.1"/>
</dbReference>
<keyword evidence="2" id="KW-1185">Reference proteome</keyword>
<dbReference type="AlphaFoldDB" id="A0A839GXW0"/>
<evidence type="ECO:0000313" key="1">
    <source>
        <dbReference type="EMBL" id="MBA9078541.1"/>
    </source>
</evidence>
<reference evidence="1 2" key="1">
    <citation type="submission" date="2020-08" db="EMBL/GenBank/DDBJ databases">
        <title>Genomic Encyclopedia of Type Strains, Phase IV (KMG-IV): sequencing the most valuable type-strain genomes for metagenomic binning, comparative biology and taxonomic classification.</title>
        <authorList>
            <person name="Goeker M."/>
        </authorList>
    </citation>
    <scope>NUCLEOTIDE SEQUENCE [LARGE SCALE GENOMIC DNA]</scope>
    <source>
        <strain evidence="1 2">DSM 29854</strain>
    </source>
</reference>
<name>A0A839GXW0_9BACT</name>